<feature type="signal peptide" evidence="1">
    <location>
        <begin position="1"/>
        <end position="31"/>
    </location>
</feature>
<accession>A0A4R5LXT5</accession>
<dbReference type="EMBL" id="SMRP01000063">
    <property type="protein sequence ID" value="TDG16609.1"/>
    <property type="molecule type" value="Genomic_DNA"/>
</dbReference>
<dbReference type="AlphaFoldDB" id="A0A4R5LXT5"/>
<evidence type="ECO:0000256" key="1">
    <source>
        <dbReference type="SAM" id="SignalP"/>
    </source>
</evidence>
<sequence>MEIILMTRLRAAVLALIVVGAAMLGTSPVQAQQKNTISFSVPAANTRYTEQHALEVGDIPGHQIRIFENHRTFPNDPPAFAGVPVKDFITRAATDLIDNDGRVSGYVVFVLANGDKVFGRLEGTIQAPVAQSGGHRTAMVNIVLTGGSGKFRNIRGRLQQSSVADPSKGYNEGKFEGLYWLE</sequence>
<name>A0A4R5LXT5_9BURK</name>
<keyword evidence="1" id="KW-0732">Signal</keyword>
<organism evidence="2 3">
    <name type="scientific">Paraburkholderia silviterrae</name>
    <dbReference type="NCBI Taxonomy" id="2528715"/>
    <lineage>
        <taxon>Bacteria</taxon>
        <taxon>Pseudomonadati</taxon>
        <taxon>Pseudomonadota</taxon>
        <taxon>Betaproteobacteria</taxon>
        <taxon>Burkholderiales</taxon>
        <taxon>Burkholderiaceae</taxon>
        <taxon>Paraburkholderia</taxon>
    </lineage>
</organism>
<dbReference type="Proteomes" id="UP000295722">
    <property type="component" value="Unassembled WGS sequence"/>
</dbReference>
<feature type="chain" id="PRO_5020834495" description="Dirigent protein" evidence="1">
    <location>
        <begin position="32"/>
        <end position="182"/>
    </location>
</feature>
<gene>
    <name evidence="2" type="ORF">EYW47_40295</name>
</gene>
<proteinExistence type="predicted"/>
<reference evidence="2 3" key="1">
    <citation type="submission" date="2019-03" db="EMBL/GenBank/DDBJ databases">
        <title>Paraburkholderia sp. 4M-K11, isolated from subtropical forest soil.</title>
        <authorList>
            <person name="Gao Z.-H."/>
            <person name="Qiu L.-H."/>
        </authorList>
    </citation>
    <scope>NUCLEOTIDE SEQUENCE [LARGE SCALE GENOMIC DNA]</scope>
    <source>
        <strain evidence="2 3">4M-K11</strain>
    </source>
</reference>
<dbReference type="OrthoDB" id="8236666at2"/>
<protein>
    <recommendedName>
        <fullName evidence="4">Dirigent protein</fullName>
    </recommendedName>
</protein>
<comment type="caution">
    <text evidence="2">The sequence shown here is derived from an EMBL/GenBank/DDBJ whole genome shotgun (WGS) entry which is preliminary data.</text>
</comment>
<evidence type="ECO:0000313" key="3">
    <source>
        <dbReference type="Proteomes" id="UP000295722"/>
    </source>
</evidence>
<keyword evidence="3" id="KW-1185">Reference proteome</keyword>
<evidence type="ECO:0000313" key="2">
    <source>
        <dbReference type="EMBL" id="TDG16609.1"/>
    </source>
</evidence>
<evidence type="ECO:0008006" key="4">
    <source>
        <dbReference type="Google" id="ProtNLM"/>
    </source>
</evidence>